<dbReference type="Proteomes" id="UP000440096">
    <property type="component" value="Unassembled WGS sequence"/>
</dbReference>
<dbReference type="GO" id="GO:0043720">
    <property type="term" value="F:3-keto-5-aminohexanoate cleavage activity"/>
    <property type="evidence" value="ECO:0007669"/>
    <property type="project" value="InterPro"/>
</dbReference>
<sequence>MAPKKKLILEMRVNEYTMRDVSPRVPYTVDEIGKVADECREAGATAFHFHGRTKKGAPDLTFETYHAIVERIRKGSDILVHPTLGAETQVTDPATRLSNIIRLSESGLTPDFVPLDMGSSNWDQLNADGTDFLTQENTYVNTTATLKFFAETIRKISVKPYLQIWNAPQMRLAEIFHRLGILDGPVWMSLGHSAGATFANHPGTLAGLRAYLSLIPEGLPNEWSAAVYGGDIFDIAAEVISNGGHLALGTGDFAYPKLGTPSNAEIARRIVEIAKELGREVATPDEAKEMLGMS</sequence>
<name>A0A6N7YYF7_9PSEU</name>
<dbReference type="GO" id="GO:0046872">
    <property type="term" value="F:metal ion binding"/>
    <property type="evidence" value="ECO:0007669"/>
    <property type="project" value="UniProtKB-KW"/>
</dbReference>
<dbReference type="InterPro" id="IPR008567">
    <property type="entry name" value="BKACE"/>
</dbReference>
<dbReference type="PANTHER" id="PTHR37418">
    <property type="entry name" value="3-KETO-5-AMINOHEXANOATE CLEAVAGE ENZYME-RELATED"/>
    <property type="match status" value="1"/>
</dbReference>
<evidence type="ECO:0000256" key="1">
    <source>
        <dbReference type="ARBA" id="ARBA00001947"/>
    </source>
</evidence>
<evidence type="ECO:0000256" key="3">
    <source>
        <dbReference type="ARBA" id="ARBA00022723"/>
    </source>
</evidence>
<gene>
    <name evidence="5" type="ORF">GKO32_00505</name>
</gene>
<dbReference type="EMBL" id="WMBA01000001">
    <property type="protein sequence ID" value="MTD52471.1"/>
    <property type="molecule type" value="Genomic_DNA"/>
</dbReference>
<dbReference type="PANTHER" id="PTHR37418:SF2">
    <property type="entry name" value="3-KETO-5-AMINOHEXANOATE CLEAVAGE ENZYME"/>
    <property type="match status" value="1"/>
</dbReference>
<dbReference type="Pfam" id="PF05853">
    <property type="entry name" value="BKACE"/>
    <property type="match status" value="1"/>
</dbReference>
<evidence type="ECO:0000256" key="4">
    <source>
        <dbReference type="ARBA" id="ARBA00022833"/>
    </source>
</evidence>
<reference evidence="5 6" key="1">
    <citation type="submission" date="2019-11" db="EMBL/GenBank/DDBJ databases">
        <title>Draft genome of Amycolatopsis RM579.</title>
        <authorList>
            <person name="Duangmal K."/>
            <person name="Mingma R."/>
        </authorList>
    </citation>
    <scope>NUCLEOTIDE SEQUENCE [LARGE SCALE GENOMIC DNA]</scope>
    <source>
        <strain evidence="5 6">RM579</strain>
    </source>
</reference>
<keyword evidence="3" id="KW-0479">Metal-binding</keyword>
<dbReference type="AlphaFoldDB" id="A0A6N7YYF7"/>
<keyword evidence="2" id="KW-0808">Transferase</keyword>
<dbReference type="Gene3D" id="3.20.20.70">
    <property type="entry name" value="Aldolase class I"/>
    <property type="match status" value="1"/>
</dbReference>
<organism evidence="5 6">
    <name type="scientific">Amycolatopsis pithecellobii</name>
    <dbReference type="NCBI Taxonomy" id="664692"/>
    <lineage>
        <taxon>Bacteria</taxon>
        <taxon>Bacillati</taxon>
        <taxon>Actinomycetota</taxon>
        <taxon>Actinomycetes</taxon>
        <taxon>Pseudonocardiales</taxon>
        <taxon>Pseudonocardiaceae</taxon>
        <taxon>Amycolatopsis</taxon>
    </lineage>
</organism>
<dbReference type="InterPro" id="IPR013785">
    <property type="entry name" value="Aldolase_TIM"/>
</dbReference>
<keyword evidence="6" id="KW-1185">Reference proteome</keyword>
<evidence type="ECO:0000256" key="2">
    <source>
        <dbReference type="ARBA" id="ARBA00022679"/>
    </source>
</evidence>
<protein>
    <submittedName>
        <fullName evidence="5">3-keto-5-aminohexanoate cleavage protein</fullName>
    </submittedName>
</protein>
<evidence type="ECO:0000313" key="5">
    <source>
        <dbReference type="EMBL" id="MTD52471.1"/>
    </source>
</evidence>
<comment type="cofactor">
    <cofactor evidence="1">
        <name>Zn(2+)</name>
        <dbReference type="ChEBI" id="CHEBI:29105"/>
    </cofactor>
</comment>
<dbReference type="OrthoDB" id="507754at2"/>
<comment type="caution">
    <text evidence="5">The sequence shown here is derived from an EMBL/GenBank/DDBJ whole genome shotgun (WGS) entry which is preliminary data.</text>
</comment>
<accession>A0A6N7YYF7</accession>
<dbReference type="RefSeq" id="WP_154754731.1">
    <property type="nucleotide sequence ID" value="NZ_WMBA01000001.1"/>
</dbReference>
<proteinExistence type="predicted"/>
<keyword evidence="4" id="KW-0862">Zinc</keyword>
<evidence type="ECO:0000313" key="6">
    <source>
        <dbReference type="Proteomes" id="UP000440096"/>
    </source>
</evidence>